<proteinExistence type="predicted"/>
<dbReference type="Proteomes" id="UP001162162">
    <property type="component" value="Unassembled WGS sequence"/>
</dbReference>
<evidence type="ECO:0000256" key="2">
    <source>
        <dbReference type="ARBA" id="ARBA00023163"/>
    </source>
</evidence>
<evidence type="ECO:0000313" key="4">
    <source>
        <dbReference type="EMBL" id="KAJ8956896.1"/>
    </source>
</evidence>
<evidence type="ECO:0000313" key="5">
    <source>
        <dbReference type="Proteomes" id="UP001162162"/>
    </source>
</evidence>
<keyword evidence="2" id="KW-0804">Transcription</keyword>
<keyword evidence="1" id="KW-0805">Transcription regulation</keyword>
<dbReference type="EMBL" id="JAPWTK010000027">
    <property type="protein sequence ID" value="KAJ8956896.1"/>
    <property type="molecule type" value="Genomic_DNA"/>
</dbReference>
<dbReference type="AlphaFoldDB" id="A0AAV8YZ02"/>
<evidence type="ECO:0000256" key="1">
    <source>
        <dbReference type="ARBA" id="ARBA00023015"/>
    </source>
</evidence>
<sequence length="213" mass="24063">MTMIVAVQEERGPRKPKHNQLCPQQLPGAFSRIPTDKLRLIYTQTNHFESNSTYELAAQIFLTAIKQARRNSGFGHLRRHSQNIILGHLWAPLFILKAAHWPSDTASFFPFLQKVIKHIKLLELDGSTMEFFENILLCRVELLEDPEEVNQANAILEKSLEALNLLTASNRTKFTNILLSSTLLFTPSAVALHSLLFKPIIGIVPIETVIATI</sequence>
<keyword evidence="5" id="KW-1185">Reference proteome</keyword>
<dbReference type="SUPFAM" id="SSF48508">
    <property type="entry name" value="Nuclear receptor ligand-binding domain"/>
    <property type="match status" value="1"/>
</dbReference>
<reference evidence="4" key="1">
    <citation type="journal article" date="2023" name="Insect Mol. Biol.">
        <title>Genome sequencing provides insights into the evolution of gene families encoding plant cell wall-degrading enzymes in longhorned beetles.</title>
        <authorList>
            <person name="Shin N.R."/>
            <person name="Okamura Y."/>
            <person name="Kirsch R."/>
            <person name="Pauchet Y."/>
        </authorList>
    </citation>
    <scope>NUCLEOTIDE SEQUENCE</scope>
    <source>
        <strain evidence="4">AMC_N1</strain>
    </source>
</reference>
<dbReference type="InterPro" id="IPR035500">
    <property type="entry name" value="NHR-like_dom_sf"/>
</dbReference>
<name>A0AAV8YZ02_9CUCU</name>
<comment type="caution">
    <text evidence="4">The sequence shown here is derived from an EMBL/GenBank/DDBJ whole genome shotgun (WGS) entry which is preliminary data.</text>
</comment>
<organism evidence="4 5">
    <name type="scientific">Aromia moschata</name>
    <dbReference type="NCBI Taxonomy" id="1265417"/>
    <lineage>
        <taxon>Eukaryota</taxon>
        <taxon>Metazoa</taxon>
        <taxon>Ecdysozoa</taxon>
        <taxon>Arthropoda</taxon>
        <taxon>Hexapoda</taxon>
        <taxon>Insecta</taxon>
        <taxon>Pterygota</taxon>
        <taxon>Neoptera</taxon>
        <taxon>Endopterygota</taxon>
        <taxon>Coleoptera</taxon>
        <taxon>Polyphaga</taxon>
        <taxon>Cucujiformia</taxon>
        <taxon>Chrysomeloidea</taxon>
        <taxon>Cerambycidae</taxon>
        <taxon>Cerambycinae</taxon>
        <taxon>Callichromatini</taxon>
        <taxon>Aromia</taxon>
    </lineage>
</organism>
<keyword evidence="3" id="KW-0675">Receptor</keyword>
<dbReference type="Gene3D" id="1.10.565.10">
    <property type="entry name" value="Retinoid X Receptor"/>
    <property type="match status" value="1"/>
</dbReference>
<accession>A0AAV8YZ02</accession>
<evidence type="ECO:0000256" key="3">
    <source>
        <dbReference type="ARBA" id="ARBA00023170"/>
    </source>
</evidence>
<gene>
    <name evidence="4" type="ORF">NQ318_014313</name>
</gene>
<protein>
    <submittedName>
        <fullName evidence="4">Uncharacterized protein</fullName>
    </submittedName>
</protein>